<feature type="transmembrane region" description="Helical" evidence="1">
    <location>
        <begin position="155"/>
        <end position="176"/>
    </location>
</feature>
<feature type="transmembrane region" description="Helical" evidence="1">
    <location>
        <begin position="128"/>
        <end position="149"/>
    </location>
</feature>
<protein>
    <submittedName>
        <fullName evidence="2">Uncharacterized protein</fullName>
    </submittedName>
</protein>
<sequence>MAEYQHLRELRRQIIDRSNSRFNFFLIVVSATVTSITAMLATNTGPNRLLSALPLAGGLFLLGVMMFTRLVEFRSVQDEYTTALNTIRSFLVQLYPPIGQYFLLPTVEEQISKSKQARTGRRRFTSHGLADSVALINGIVGGFTVGLAIANLHGALAWIPLTAGVAVFAISVLAQLQHARSAQKRSKTRLEVRLTSKGLL</sequence>
<feature type="transmembrane region" description="Helical" evidence="1">
    <location>
        <begin position="21"/>
        <end position="42"/>
    </location>
</feature>
<evidence type="ECO:0000313" key="2">
    <source>
        <dbReference type="EMBL" id="GLW90610.1"/>
    </source>
</evidence>
<gene>
    <name evidence="2" type="ORF">Aglo03_14260</name>
</gene>
<keyword evidence="3" id="KW-1185">Reference proteome</keyword>
<comment type="caution">
    <text evidence="2">The sequence shown here is derived from an EMBL/GenBank/DDBJ whole genome shotgun (WGS) entry which is preliminary data.</text>
</comment>
<keyword evidence="1" id="KW-0472">Membrane</keyword>
<proteinExistence type="predicted"/>
<feature type="transmembrane region" description="Helical" evidence="1">
    <location>
        <begin position="48"/>
        <end position="67"/>
    </location>
</feature>
<evidence type="ECO:0000256" key="1">
    <source>
        <dbReference type="SAM" id="Phobius"/>
    </source>
</evidence>
<keyword evidence="1" id="KW-1133">Transmembrane helix</keyword>
<dbReference type="EMBL" id="BSSD01000002">
    <property type="protein sequence ID" value="GLW90610.1"/>
    <property type="molecule type" value="Genomic_DNA"/>
</dbReference>
<accession>A0A9W6QL21</accession>
<evidence type="ECO:0000313" key="3">
    <source>
        <dbReference type="Proteomes" id="UP001165042"/>
    </source>
</evidence>
<dbReference type="AlphaFoldDB" id="A0A9W6QL21"/>
<dbReference type="Pfam" id="PF24838">
    <property type="entry name" value="8xMP"/>
    <property type="match status" value="1"/>
</dbReference>
<organism evidence="2 3">
    <name type="scientific">Actinokineospora globicatena</name>
    <dbReference type="NCBI Taxonomy" id="103729"/>
    <lineage>
        <taxon>Bacteria</taxon>
        <taxon>Bacillati</taxon>
        <taxon>Actinomycetota</taxon>
        <taxon>Actinomycetes</taxon>
        <taxon>Pseudonocardiales</taxon>
        <taxon>Pseudonocardiaceae</taxon>
        <taxon>Actinokineospora</taxon>
    </lineage>
</organism>
<dbReference type="InterPro" id="IPR056918">
    <property type="entry name" value="8xMP"/>
</dbReference>
<name>A0A9W6QL21_9PSEU</name>
<reference evidence="2" key="1">
    <citation type="submission" date="2023-02" db="EMBL/GenBank/DDBJ databases">
        <title>Actinokineospora globicatena NBRC 15670.</title>
        <authorList>
            <person name="Ichikawa N."/>
            <person name="Sato H."/>
            <person name="Tonouchi N."/>
        </authorList>
    </citation>
    <scope>NUCLEOTIDE SEQUENCE</scope>
    <source>
        <strain evidence="2">NBRC 15670</strain>
    </source>
</reference>
<dbReference type="Proteomes" id="UP001165042">
    <property type="component" value="Unassembled WGS sequence"/>
</dbReference>
<keyword evidence="1" id="KW-0812">Transmembrane</keyword>